<dbReference type="AlphaFoldDB" id="A0A1H5M2Y1"/>
<evidence type="ECO:0000313" key="1">
    <source>
        <dbReference type="EMBL" id="SEE83021.1"/>
    </source>
</evidence>
<gene>
    <name evidence="1" type="ORF">SAMN04489740_2704</name>
</gene>
<organism evidence="1 2">
    <name type="scientific">Arthrobacter alpinus</name>
    <dbReference type="NCBI Taxonomy" id="656366"/>
    <lineage>
        <taxon>Bacteria</taxon>
        <taxon>Bacillati</taxon>
        <taxon>Actinomycetota</taxon>
        <taxon>Actinomycetes</taxon>
        <taxon>Micrococcales</taxon>
        <taxon>Micrococcaceae</taxon>
        <taxon>Arthrobacter</taxon>
    </lineage>
</organism>
<evidence type="ECO:0000313" key="2">
    <source>
        <dbReference type="Proteomes" id="UP000182725"/>
    </source>
</evidence>
<sequence length="109" mass="11792">MSVLKSPDCLDGSHKACSTDGWCEATEHAVPCPCDCHQPQEHYEGCPCPPCVNIRAARPQPTDPIDTYLCCGVTMRLTPIPGGWTGQTTHLDHCPGTGAFLLPETKETR</sequence>
<proteinExistence type="predicted"/>
<dbReference type="Proteomes" id="UP000182725">
    <property type="component" value="Unassembled WGS sequence"/>
</dbReference>
<reference evidence="1 2" key="1">
    <citation type="submission" date="2016-10" db="EMBL/GenBank/DDBJ databases">
        <authorList>
            <person name="de Groot N.N."/>
        </authorList>
    </citation>
    <scope>NUCLEOTIDE SEQUENCE [LARGE SCALE GENOMIC DNA]</scope>
    <source>
        <strain evidence="1 2">DSM 22274</strain>
    </source>
</reference>
<name>A0A1H5M2Y1_9MICC</name>
<accession>A0A1H5M2Y1</accession>
<protein>
    <submittedName>
        <fullName evidence="1">Uncharacterized protein</fullName>
    </submittedName>
</protein>
<dbReference type="EMBL" id="FNTV01000001">
    <property type="protein sequence ID" value="SEE83021.1"/>
    <property type="molecule type" value="Genomic_DNA"/>
</dbReference>